<accession>Q4SBE8</accession>
<dbReference type="Gene3D" id="3.30.160.60">
    <property type="entry name" value="Classic Zinc Finger"/>
    <property type="match status" value="1"/>
</dbReference>
<reference evidence="4" key="3">
    <citation type="submission" date="2025-05" db="UniProtKB">
        <authorList>
            <consortium name="Ensembl"/>
        </authorList>
    </citation>
    <scope>IDENTIFICATION</scope>
</reference>
<gene>
    <name evidence="3" type="ORF">GSTENG00020997001</name>
</gene>
<dbReference type="AlphaFoldDB" id="Q4SBE8"/>
<dbReference type="GO" id="GO:0008270">
    <property type="term" value="F:zinc ion binding"/>
    <property type="evidence" value="ECO:0007669"/>
    <property type="project" value="UniProtKB-KW"/>
</dbReference>
<dbReference type="KEGG" id="tng:GSTEN00020997G001"/>
<protein>
    <submittedName>
        <fullName evidence="3">(spotted green pufferfish) hypothetical protein</fullName>
    </submittedName>
</protein>
<evidence type="ECO:0000313" key="5">
    <source>
        <dbReference type="Proteomes" id="UP000007303"/>
    </source>
</evidence>
<dbReference type="HOGENOM" id="CLU_2677623_0_0_1"/>
<evidence type="ECO:0000313" key="4">
    <source>
        <dbReference type="Ensembl" id="ENSTNIP00000014059.1"/>
    </source>
</evidence>
<dbReference type="EMBL" id="CAAE01014674">
    <property type="protein sequence ID" value="CAG02034.1"/>
    <property type="molecule type" value="Genomic_DNA"/>
</dbReference>
<keyword evidence="1" id="KW-0862">Zinc</keyword>
<evidence type="ECO:0000256" key="1">
    <source>
        <dbReference type="PROSITE-ProRule" id="PRU00042"/>
    </source>
</evidence>
<reference evidence="3" key="2">
    <citation type="submission" date="2004-02" db="EMBL/GenBank/DDBJ databases">
        <authorList>
            <consortium name="Genoscope"/>
            <consortium name="Whitehead Institute Centre for Genome Research"/>
        </authorList>
    </citation>
    <scope>NUCLEOTIDE SEQUENCE</scope>
</reference>
<dbReference type="SUPFAM" id="SSF57667">
    <property type="entry name" value="beta-beta-alpha zinc fingers"/>
    <property type="match status" value="1"/>
</dbReference>
<name>Q4SBE8_TETNG</name>
<feature type="domain" description="C2H2-type" evidence="2">
    <location>
        <begin position="3"/>
        <end position="30"/>
    </location>
</feature>
<dbReference type="Ensembl" id="ENSTNIT00000014255.1">
    <property type="protein sequence ID" value="ENSTNIP00000014059.1"/>
    <property type="gene ID" value="ENSTNIG00000011124.1"/>
</dbReference>
<sequence>FRYSCDICGKKYKYYSCFQEHRDLHAVDETGSYVCEFCGKQYKYFNPYQEHVALHTPISEPVSTYLLSVLYMFIL</sequence>
<dbReference type="InterPro" id="IPR036236">
    <property type="entry name" value="Znf_C2H2_sf"/>
</dbReference>
<feature type="domain" description="C2H2-type" evidence="2">
    <location>
        <begin position="33"/>
        <end position="60"/>
    </location>
</feature>
<dbReference type="Pfam" id="PF00096">
    <property type="entry name" value="zf-C2H2"/>
    <property type="match status" value="1"/>
</dbReference>
<keyword evidence="5" id="KW-1185">Reference proteome</keyword>
<dbReference type="SMART" id="SM00355">
    <property type="entry name" value="ZnF_C2H2"/>
    <property type="match status" value="2"/>
</dbReference>
<evidence type="ECO:0000259" key="2">
    <source>
        <dbReference type="PROSITE" id="PS50157"/>
    </source>
</evidence>
<dbReference type="OrthoDB" id="8953617at2759"/>
<dbReference type="GeneTree" id="ENSGT00970000198271"/>
<reference evidence="3 5" key="1">
    <citation type="journal article" date="2004" name="Nature">
        <title>Genome duplication in the teleost fish Tetraodon nigroviridis reveals the early vertebrate proto-karyotype.</title>
        <authorList>
            <person name="Jaillon O."/>
            <person name="Aury J.-M."/>
            <person name="Brunet F."/>
            <person name="Petit J.-L."/>
            <person name="Stange-Thomann N."/>
            <person name="Mauceli E."/>
            <person name="Bouneau L."/>
            <person name="Fischer C."/>
            <person name="Ozouf-Costaz C."/>
            <person name="Bernot A."/>
            <person name="Nicaud S."/>
            <person name="Jaffe D."/>
            <person name="Fisher S."/>
            <person name="Lutfalla G."/>
            <person name="Dossat C."/>
            <person name="Segurens B."/>
            <person name="Dasilva C."/>
            <person name="Salanoubat M."/>
            <person name="Levy M."/>
            <person name="Boudet N."/>
            <person name="Castellano S."/>
            <person name="Anthouard V."/>
            <person name="Jubin C."/>
            <person name="Castelli V."/>
            <person name="Katinka M."/>
            <person name="Vacherie B."/>
            <person name="Biemont C."/>
            <person name="Skalli Z."/>
            <person name="Cattolico L."/>
            <person name="Poulain J."/>
            <person name="De Berardinis V."/>
            <person name="Cruaud C."/>
            <person name="Duprat S."/>
            <person name="Brottier P."/>
            <person name="Coutanceau J.-P."/>
            <person name="Gouzy J."/>
            <person name="Parra G."/>
            <person name="Lardier G."/>
            <person name="Chapple C."/>
            <person name="McKernan K.J."/>
            <person name="McEwan P."/>
            <person name="Bosak S."/>
            <person name="Kellis M."/>
            <person name="Volff J.-N."/>
            <person name="Guigo R."/>
            <person name="Zody M.C."/>
            <person name="Mesirov J."/>
            <person name="Lindblad-Toh K."/>
            <person name="Birren B."/>
            <person name="Nusbaum C."/>
            <person name="Kahn D."/>
            <person name="Robinson-Rechavi M."/>
            <person name="Laudet V."/>
            <person name="Schachter V."/>
            <person name="Quetier F."/>
            <person name="Saurin W."/>
            <person name="Scarpelli C."/>
            <person name="Wincker P."/>
            <person name="Lander E.S."/>
            <person name="Weissenbach J."/>
            <person name="Roest Crollius H."/>
        </authorList>
    </citation>
    <scope>NUCLEOTIDE SEQUENCE [LARGE SCALE GENOMIC DNA]</scope>
</reference>
<dbReference type="Proteomes" id="UP000007303">
    <property type="component" value="Unassembled WGS sequence"/>
</dbReference>
<keyword evidence="1" id="KW-0863">Zinc-finger</keyword>
<dbReference type="PROSITE" id="PS50157">
    <property type="entry name" value="ZINC_FINGER_C2H2_2"/>
    <property type="match status" value="2"/>
</dbReference>
<feature type="non-terminal residue" evidence="3">
    <location>
        <position position="1"/>
    </location>
</feature>
<evidence type="ECO:0000313" key="3">
    <source>
        <dbReference type="EMBL" id="CAG02034.1"/>
    </source>
</evidence>
<keyword evidence="1" id="KW-0479">Metal-binding</keyword>
<organism evidence="3">
    <name type="scientific">Tetraodon nigroviridis</name>
    <name type="common">Spotted green pufferfish</name>
    <name type="synonym">Chelonodon nigroviridis</name>
    <dbReference type="NCBI Taxonomy" id="99883"/>
    <lineage>
        <taxon>Eukaryota</taxon>
        <taxon>Metazoa</taxon>
        <taxon>Chordata</taxon>
        <taxon>Craniata</taxon>
        <taxon>Vertebrata</taxon>
        <taxon>Euteleostomi</taxon>
        <taxon>Actinopterygii</taxon>
        <taxon>Neopterygii</taxon>
        <taxon>Teleostei</taxon>
        <taxon>Neoteleostei</taxon>
        <taxon>Acanthomorphata</taxon>
        <taxon>Eupercaria</taxon>
        <taxon>Tetraodontiformes</taxon>
        <taxon>Tetradontoidea</taxon>
        <taxon>Tetraodontidae</taxon>
        <taxon>Tetraodon</taxon>
    </lineage>
</organism>
<dbReference type="InterPro" id="IPR013087">
    <property type="entry name" value="Znf_C2H2_type"/>
</dbReference>
<dbReference type="PROSITE" id="PS00028">
    <property type="entry name" value="ZINC_FINGER_C2H2_1"/>
    <property type="match status" value="2"/>
</dbReference>
<proteinExistence type="predicted"/>